<organism evidence="2 3">
    <name type="scientific">Marimonas arenosa</name>
    <dbReference type="NCBI Taxonomy" id="1795305"/>
    <lineage>
        <taxon>Bacteria</taxon>
        <taxon>Pseudomonadati</taxon>
        <taxon>Pseudomonadota</taxon>
        <taxon>Alphaproteobacteria</taxon>
        <taxon>Rhodobacterales</taxon>
        <taxon>Paracoccaceae</taxon>
        <taxon>Marimonas</taxon>
    </lineage>
</organism>
<sequence>MCWSEGASVAMVGIGAAATVITTRRGEPSAIPITLGFFTLMEALQVAGYWVVDECSLPVNQSVTVLSYIHIALQPIFINAFAMAVAPAVVPPATRRLVYAAAGLATILILMRLVPFDWAGRCRPGDILCGPAFCTFSGNWHIAWEMQLNDMWGSLGEVFRDYFPFPAYVLSVFVLPLFYGAWRLVIFHAMLGPMLATVLTDNPNEIPAVWCLFSIGLVLGGLSPLVRRHVFGAGRSVADAKP</sequence>
<feature type="transmembrane region" description="Helical" evidence="1">
    <location>
        <begin position="30"/>
        <end position="51"/>
    </location>
</feature>
<feature type="transmembrane region" description="Helical" evidence="1">
    <location>
        <begin position="165"/>
        <end position="186"/>
    </location>
</feature>
<feature type="transmembrane region" description="Helical" evidence="1">
    <location>
        <begin position="97"/>
        <end position="115"/>
    </location>
</feature>
<proteinExistence type="predicted"/>
<dbReference type="Pfam" id="PF19069">
    <property type="entry name" value="DUF5765"/>
    <property type="match status" value="1"/>
</dbReference>
<evidence type="ECO:0000313" key="2">
    <source>
        <dbReference type="EMBL" id="MDQ2090673.1"/>
    </source>
</evidence>
<keyword evidence="3" id="KW-1185">Reference proteome</keyword>
<dbReference type="AlphaFoldDB" id="A0AAE3WFG6"/>
<keyword evidence="1" id="KW-1133">Transmembrane helix</keyword>
<reference evidence="2" key="2">
    <citation type="submission" date="2023-02" db="EMBL/GenBank/DDBJ databases">
        <title>'Rhodoalgimonas zhirmunskyi' gen. nov., isolated from a red alga.</title>
        <authorList>
            <person name="Nedashkovskaya O.I."/>
            <person name="Otstavnykh N.Y."/>
            <person name="Bystritskaya E.P."/>
            <person name="Balabanova L.A."/>
            <person name="Isaeva M.P."/>
        </authorList>
    </citation>
    <scope>NUCLEOTIDE SEQUENCE</scope>
    <source>
        <strain evidence="2">KCTC 52189</strain>
    </source>
</reference>
<dbReference type="InterPro" id="IPR043912">
    <property type="entry name" value="DUF5765"/>
</dbReference>
<keyword evidence="1" id="KW-0812">Transmembrane</keyword>
<dbReference type="RefSeq" id="WP_306735943.1">
    <property type="nucleotide sequence ID" value="NZ_JANHAX010000003.1"/>
</dbReference>
<feature type="transmembrane region" description="Helical" evidence="1">
    <location>
        <begin position="206"/>
        <end position="226"/>
    </location>
</feature>
<feature type="transmembrane region" description="Helical" evidence="1">
    <location>
        <begin position="6"/>
        <end position="23"/>
    </location>
</feature>
<protein>
    <submittedName>
        <fullName evidence="2">DUF5765 domain-containing protein</fullName>
    </submittedName>
</protein>
<keyword evidence="1" id="KW-0472">Membrane</keyword>
<gene>
    <name evidence="2" type="ORF">NO357_12255</name>
</gene>
<evidence type="ECO:0000256" key="1">
    <source>
        <dbReference type="SAM" id="Phobius"/>
    </source>
</evidence>
<name>A0AAE3WFG6_9RHOB</name>
<feature type="transmembrane region" description="Helical" evidence="1">
    <location>
        <begin position="71"/>
        <end position="90"/>
    </location>
</feature>
<dbReference type="Proteomes" id="UP001226762">
    <property type="component" value="Unassembled WGS sequence"/>
</dbReference>
<accession>A0AAE3WFG6</accession>
<comment type="caution">
    <text evidence="2">The sequence shown here is derived from an EMBL/GenBank/DDBJ whole genome shotgun (WGS) entry which is preliminary data.</text>
</comment>
<dbReference type="EMBL" id="JANHAX010000003">
    <property type="protein sequence ID" value="MDQ2090673.1"/>
    <property type="molecule type" value="Genomic_DNA"/>
</dbReference>
<evidence type="ECO:0000313" key="3">
    <source>
        <dbReference type="Proteomes" id="UP001226762"/>
    </source>
</evidence>
<reference evidence="2" key="1">
    <citation type="submission" date="2022-07" db="EMBL/GenBank/DDBJ databases">
        <authorList>
            <person name="Otstavnykh N."/>
            <person name="Isaeva M."/>
            <person name="Bystritskaya E."/>
        </authorList>
    </citation>
    <scope>NUCLEOTIDE SEQUENCE</scope>
    <source>
        <strain evidence="2">KCTC 52189</strain>
    </source>
</reference>